<proteinExistence type="predicted"/>
<accession>A0A8K2A7W4</accession>
<reference evidence="1" key="1">
    <citation type="submission" date="2019-12" db="EMBL/GenBank/DDBJ databases">
        <title>High-Quality draft genome sequences of three cyanobacteria isolated from the limestone walls of the Old Cathedral of Coimbra.</title>
        <authorList>
            <person name="Tiago I."/>
            <person name="Soares F."/>
            <person name="Portugal A."/>
        </authorList>
    </citation>
    <scope>NUCLEOTIDE SEQUENCE [LARGE SCALE GENOMIC DNA]</scope>
    <source>
        <strain evidence="1">C</strain>
    </source>
</reference>
<dbReference type="AlphaFoldDB" id="A0A8K2A7W4"/>
<dbReference type="InterPro" id="IPR025458">
    <property type="entry name" value="DUF4278"/>
</dbReference>
<keyword evidence="2" id="KW-1185">Reference proteome</keyword>
<dbReference type="EMBL" id="WVIC01000024">
    <property type="protein sequence ID" value="NCJ07326.1"/>
    <property type="molecule type" value="Genomic_DNA"/>
</dbReference>
<organism evidence="1 2">
    <name type="scientific">Petrachloros mirabilis ULC683</name>
    <dbReference type="NCBI Taxonomy" id="2781853"/>
    <lineage>
        <taxon>Bacteria</taxon>
        <taxon>Bacillati</taxon>
        <taxon>Cyanobacteriota</taxon>
        <taxon>Cyanophyceae</taxon>
        <taxon>Synechococcales</taxon>
        <taxon>Petrachlorosaceae</taxon>
        <taxon>Petrachloros</taxon>
        <taxon>Petrachloros mirabilis</taxon>
    </lineage>
</organism>
<dbReference type="Pfam" id="PF14105">
    <property type="entry name" value="DUF4278"/>
    <property type="match status" value="1"/>
</dbReference>
<sequence length="149" mass="16860">MQLKYRGSTYDYNPPQVEMEPAKVVGQYRGLEWRFRNPKKVPVLQPNLDLVYRGVAYRTGEATVNGAMEGYRAPEVQKPKVAAAVNSTKDLARSLMMTHHTDIKRREQSLLSRSAAEVGIDASRYWQPLQGKISSAFRSTYDRSHAALS</sequence>
<dbReference type="Proteomes" id="UP000607397">
    <property type="component" value="Unassembled WGS sequence"/>
</dbReference>
<gene>
    <name evidence="1" type="ORF">GS597_12575</name>
</gene>
<dbReference type="RefSeq" id="WP_161825802.1">
    <property type="nucleotide sequence ID" value="NZ_WVIC01000024.1"/>
</dbReference>
<name>A0A8K2A7W4_9CYAN</name>
<evidence type="ECO:0000313" key="2">
    <source>
        <dbReference type="Proteomes" id="UP000607397"/>
    </source>
</evidence>
<comment type="caution">
    <text evidence="1">The sequence shown here is derived from an EMBL/GenBank/DDBJ whole genome shotgun (WGS) entry which is preliminary data.</text>
</comment>
<evidence type="ECO:0000313" key="1">
    <source>
        <dbReference type="EMBL" id="NCJ07326.1"/>
    </source>
</evidence>
<protein>
    <submittedName>
        <fullName evidence="1">DUF4278 domain-containing protein</fullName>
    </submittedName>
</protein>